<protein>
    <recommendedName>
        <fullName evidence="1">EVE domain-containing protein</fullName>
    </recommendedName>
</protein>
<dbReference type="InterPro" id="IPR002740">
    <property type="entry name" value="EVE_domain"/>
</dbReference>
<dbReference type="PANTHER" id="PTHR14087">
    <property type="entry name" value="THYMOCYTE NUCLEAR PROTEIN 1"/>
    <property type="match status" value="1"/>
</dbReference>
<reference evidence="2" key="1">
    <citation type="submission" date="2016-04" db="EMBL/GenBank/DDBJ databases">
        <authorList>
            <person name="Evans L.H."/>
            <person name="Alamgir A."/>
            <person name="Owens N."/>
            <person name="Weber N.D."/>
            <person name="Virtaneva K."/>
            <person name="Barbian K."/>
            <person name="Babar A."/>
            <person name="Rosenke K."/>
        </authorList>
    </citation>
    <scope>NUCLEOTIDE SEQUENCE</scope>
    <source>
        <strain evidence="2">86</strain>
    </source>
</reference>
<dbReference type="PANTHER" id="PTHR14087:SF8">
    <property type="entry name" value="OS03G0676100 PROTEIN"/>
    <property type="match status" value="1"/>
</dbReference>
<proteinExistence type="predicted"/>
<accession>A0A212KDR2</accession>
<dbReference type="InterPro" id="IPR015947">
    <property type="entry name" value="PUA-like_sf"/>
</dbReference>
<gene>
    <name evidence="2" type="ORF">KL86APRO_12686</name>
</gene>
<name>A0A212KDR2_9PROT</name>
<dbReference type="CDD" id="cd21133">
    <property type="entry name" value="EVE"/>
    <property type="match status" value="1"/>
</dbReference>
<dbReference type="Gene3D" id="3.10.590.10">
    <property type="entry name" value="ph1033 like domains"/>
    <property type="match status" value="1"/>
</dbReference>
<dbReference type="Pfam" id="PF01878">
    <property type="entry name" value="EVE"/>
    <property type="match status" value="1"/>
</dbReference>
<evidence type="ECO:0000259" key="1">
    <source>
        <dbReference type="Pfam" id="PF01878"/>
    </source>
</evidence>
<sequence>MAHWLLKSEPGEWSWDDQTQVEREAWTGVRNHLAARHLRAMRAGDTAFFYHSVTEKRIVGIVEIVGEAEPDPTDPSSKFVIVWVKARRPLPQPVSLATIKADPELAELPLVRQARLSVMPIPDAAWEKICRLGGVEA</sequence>
<dbReference type="InterPro" id="IPR052181">
    <property type="entry name" value="5hmC_binding"/>
</dbReference>
<organism evidence="2">
    <name type="scientific">uncultured Alphaproteobacteria bacterium</name>
    <dbReference type="NCBI Taxonomy" id="91750"/>
    <lineage>
        <taxon>Bacteria</taxon>
        <taxon>Pseudomonadati</taxon>
        <taxon>Pseudomonadota</taxon>
        <taxon>Alphaproteobacteria</taxon>
        <taxon>environmental samples</taxon>
    </lineage>
</organism>
<feature type="domain" description="EVE" evidence="1">
    <location>
        <begin position="2"/>
        <end position="131"/>
    </location>
</feature>
<dbReference type="EMBL" id="FLUO01000001">
    <property type="protein sequence ID" value="SBW09839.1"/>
    <property type="molecule type" value="Genomic_DNA"/>
</dbReference>
<dbReference type="SUPFAM" id="SSF88697">
    <property type="entry name" value="PUA domain-like"/>
    <property type="match status" value="1"/>
</dbReference>
<dbReference type="AlphaFoldDB" id="A0A212KDR2"/>
<dbReference type="InterPro" id="IPR047197">
    <property type="entry name" value="THYN1-like_EVE"/>
</dbReference>
<evidence type="ECO:0000313" key="2">
    <source>
        <dbReference type="EMBL" id="SBW09839.1"/>
    </source>
</evidence>